<gene>
    <name evidence="3" type="ORF">ACFP1Z_03695</name>
</gene>
<evidence type="ECO:0000313" key="3">
    <source>
        <dbReference type="EMBL" id="MFC5719289.1"/>
    </source>
</evidence>
<keyword evidence="4" id="KW-1185">Reference proteome</keyword>
<evidence type="ECO:0000256" key="1">
    <source>
        <dbReference type="SAM" id="MobiDB-lite"/>
    </source>
</evidence>
<proteinExistence type="predicted"/>
<sequence length="88" mass="9853">MSASRSKGRRRGGGRMSAWAGRVRESATTGRVVLLFVLILALVFVFENTRQVRIRLIGPEVTSPLWLALGAMLVVGWLLGRYVTVRRR</sequence>
<comment type="caution">
    <text evidence="3">The sequence shown here is derived from an EMBL/GenBank/DDBJ whole genome shotgun (WGS) entry which is preliminary data.</text>
</comment>
<evidence type="ECO:0000313" key="4">
    <source>
        <dbReference type="Proteomes" id="UP001596083"/>
    </source>
</evidence>
<evidence type="ECO:0000256" key="2">
    <source>
        <dbReference type="SAM" id="Phobius"/>
    </source>
</evidence>
<dbReference type="RefSeq" id="WP_390314337.1">
    <property type="nucleotide sequence ID" value="NZ_JBHSPB010000002.1"/>
</dbReference>
<organism evidence="3 4">
    <name type="scientific">Streptomyces gamaensis</name>
    <dbReference type="NCBI Taxonomy" id="1763542"/>
    <lineage>
        <taxon>Bacteria</taxon>
        <taxon>Bacillati</taxon>
        <taxon>Actinomycetota</taxon>
        <taxon>Actinomycetes</taxon>
        <taxon>Kitasatosporales</taxon>
        <taxon>Streptomycetaceae</taxon>
        <taxon>Streptomyces</taxon>
    </lineage>
</organism>
<dbReference type="EMBL" id="JBHSPB010000002">
    <property type="protein sequence ID" value="MFC5719289.1"/>
    <property type="molecule type" value="Genomic_DNA"/>
</dbReference>
<feature type="transmembrane region" description="Helical" evidence="2">
    <location>
        <begin position="28"/>
        <end position="46"/>
    </location>
</feature>
<name>A0ABW0YXB3_9ACTN</name>
<keyword evidence="2" id="KW-0472">Membrane</keyword>
<keyword evidence="2" id="KW-0812">Transmembrane</keyword>
<feature type="region of interest" description="Disordered" evidence="1">
    <location>
        <begin position="1"/>
        <end position="24"/>
    </location>
</feature>
<keyword evidence="2" id="KW-1133">Transmembrane helix</keyword>
<reference evidence="4" key="1">
    <citation type="journal article" date="2019" name="Int. J. Syst. Evol. Microbiol.">
        <title>The Global Catalogue of Microorganisms (GCM) 10K type strain sequencing project: providing services to taxonomists for standard genome sequencing and annotation.</title>
        <authorList>
            <consortium name="The Broad Institute Genomics Platform"/>
            <consortium name="The Broad Institute Genome Sequencing Center for Infectious Disease"/>
            <person name="Wu L."/>
            <person name="Ma J."/>
        </authorList>
    </citation>
    <scope>NUCLEOTIDE SEQUENCE [LARGE SCALE GENOMIC DNA]</scope>
    <source>
        <strain evidence="4">CGMCC 4.7304</strain>
    </source>
</reference>
<accession>A0ABW0YXB3</accession>
<feature type="compositionally biased region" description="Basic residues" evidence="1">
    <location>
        <begin position="1"/>
        <end position="13"/>
    </location>
</feature>
<dbReference type="Proteomes" id="UP001596083">
    <property type="component" value="Unassembled WGS sequence"/>
</dbReference>
<feature type="transmembrane region" description="Helical" evidence="2">
    <location>
        <begin position="66"/>
        <end position="84"/>
    </location>
</feature>
<protein>
    <submittedName>
        <fullName evidence="3">DUF1049 domain-containing protein</fullName>
    </submittedName>
</protein>